<organism evidence="1 2">
    <name type="scientific">Peribacillus frigoritolerans</name>
    <dbReference type="NCBI Taxonomy" id="450367"/>
    <lineage>
        <taxon>Bacteria</taxon>
        <taxon>Bacillati</taxon>
        <taxon>Bacillota</taxon>
        <taxon>Bacilli</taxon>
        <taxon>Bacillales</taxon>
        <taxon>Bacillaceae</taxon>
        <taxon>Peribacillus</taxon>
    </lineage>
</organism>
<dbReference type="AlphaFoldDB" id="A0A941JBF5"/>
<reference evidence="1" key="1">
    <citation type="submission" date="2021-04" db="EMBL/GenBank/DDBJ databases">
        <title>Whole genome sequencing of Enterococci isolates from hospitalized patients.</title>
        <authorList>
            <person name="Ogoti B.M."/>
            <person name="Onyambu F.G."/>
        </authorList>
    </citation>
    <scope>NUCLEOTIDE SEQUENCE</scope>
    <source>
        <strain evidence="1">242</strain>
    </source>
</reference>
<comment type="caution">
    <text evidence="1">The sequence shown here is derived from an EMBL/GenBank/DDBJ whole genome shotgun (WGS) entry which is preliminary data.</text>
</comment>
<sequence length="68" mass="7864">MIKQRTQIFKVGVLQREIIQRNNGDAIIRPIMQKPVMTLKPPSTKLYTRIRMMVISIRTLTPGTSKPE</sequence>
<evidence type="ECO:0000313" key="1">
    <source>
        <dbReference type="EMBL" id="MBR8645719.1"/>
    </source>
</evidence>
<dbReference type="EMBL" id="JAGTPW010000048">
    <property type="protein sequence ID" value="MBR8645719.1"/>
    <property type="molecule type" value="Genomic_DNA"/>
</dbReference>
<proteinExistence type="predicted"/>
<protein>
    <submittedName>
        <fullName evidence="1">Uncharacterized protein</fullName>
    </submittedName>
</protein>
<dbReference type="Proteomes" id="UP000680045">
    <property type="component" value="Unassembled WGS sequence"/>
</dbReference>
<name>A0A941JBF5_9BACI</name>
<gene>
    <name evidence="1" type="ORF">KEH51_22050</name>
</gene>
<accession>A0A941JBF5</accession>
<evidence type="ECO:0000313" key="2">
    <source>
        <dbReference type="Proteomes" id="UP000680045"/>
    </source>
</evidence>